<dbReference type="GO" id="GO:0016853">
    <property type="term" value="F:isomerase activity"/>
    <property type="evidence" value="ECO:0007669"/>
    <property type="project" value="UniProtKB-KW"/>
</dbReference>
<keyword evidence="2" id="KW-0413">Isomerase</keyword>
<evidence type="ECO:0000256" key="1">
    <source>
        <dbReference type="ARBA" id="ARBA00005254"/>
    </source>
</evidence>
<dbReference type="OrthoDB" id="9777711at2"/>
<comment type="similarity">
    <text evidence="1">Belongs to the enoyl-CoA hydratase/isomerase family.</text>
</comment>
<reference evidence="2 3" key="1">
    <citation type="submission" date="2018-09" db="EMBL/GenBank/DDBJ databases">
        <title>YIM 75000 draft genome.</title>
        <authorList>
            <person name="Tang S."/>
            <person name="Feng Y."/>
        </authorList>
    </citation>
    <scope>NUCLEOTIDE SEQUENCE [LARGE SCALE GENOMIC DNA]</scope>
    <source>
        <strain evidence="2 3">YIM 75000</strain>
    </source>
</reference>
<organism evidence="2 3">
    <name type="scientific">Vallicoccus soli</name>
    <dbReference type="NCBI Taxonomy" id="2339232"/>
    <lineage>
        <taxon>Bacteria</taxon>
        <taxon>Bacillati</taxon>
        <taxon>Actinomycetota</taxon>
        <taxon>Actinomycetes</taxon>
        <taxon>Motilibacterales</taxon>
        <taxon>Vallicoccaceae</taxon>
        <taxon>Vallicoccus</taxon>
    </lineage>
</organism>
<dbReference type="EMBL" id="QZEZ01000004">
    <property type="protein sequence ID" value="RJK96139.1"/>
    <property type="molecule type" value="Genomic_DNA"/>
</dbReference>
<dbReference type="AlphaFoldDB" id="A0A3A3ZK84"/>
<comment type="caution">
    <text evidence="2">The sequence shown here is derived from an EMBL/GenBank/DDBJ whole genome shotgun (WGS) entry which is preliminary data.</text>
</comment>
<gene>
    <name evidence="2" type="ORF">D5H78_10475</name>
</gene>
<keyword evidence="3" id="KW-1185">Reference proteome</keyword>
<dbReference type="CDD" id="cd06558">
    <property type="entry name" value="crotonase-like"/>
    <property type="match status" value="1"/>
</dbReference>
<dbReference type="Gene3D" id="1.10.12.10">
    <property type="entry name" value="Lyase 2-enoyl-coa Hydratase, Chain A, domain 2"/>
    <property type="match status" value="1"/>
</dbReference>
<evidence type="ECO:0000313" key="2">
    <source>
        <dbReference type="EMBL" id="RJK96139.1"/>
    </source>
</evidence>
<sequence>MGTVSLNVDGAVAVLTIDRPERRGALDDASTSALRGLVDEVAGRTGEVRALVLTGSGGAFCAGRDIAGVDPLAEDAGDVLAHVVNPVVERLAGLPVPTVAAVEGPALGVGLGLALACDLVVAAEGARFGSPFGRIGAVLDSGAHLLLAERIGRPRTLELVYTGRLLDGTEAAAWGLANRVVPTGTAYGEALATARTLAAGPTLAYTASKRLLARVRDDSPSLAEVLALEAEAQRRAGATEDYREGFAAFQEKRRPVFRGR</sequence>
<protein>
    <submittedName>
        <fullName evidence="2">Enoyl-CoA hydratase/isomerase family protein</fullName>
    </submittedName>
</protein>
<dbReference type="Gene3D" id="3.90.226.10">
    <property type="entry name" value="2-enoyl-CoA Hydratase, Chain A, domain 1"/>
    <property type="match status" value="1"/>
</dbReference>
<dbReference type="SUPFAM" id="SSF52096">
    <property type="entry name" value="ClpP/crotonase"/>
    <property type="match status" value="1"/>
</dbReference>
<dbReference type="PANTHER" id="PTHR43459:SF1">
    <property type="entry name" value="EG:BACN32G11.4 PROTEIN"/>
    <property type="match status" value="1"/>
</dbReference>
<name>A0A3A3ZK84_9ACTN</name>
<dbReference type="InterPro" id="IPR014748">
    <property type="entry name" value="Enoyl-CoA_hydra_C"/>
</dbReference>
<accession>A0A3A3ZK84</accession>
<evidence type="ECO:0000313" key="3">
    <source>
        <dbReference type="Proteomes" id="UP000265614"/>
    </source>
</evidence>
<dbReference type="RefSeq" id="WP_119950565.1">
    <property type="nucleotide sequence ID" value="NZ_QZEZ01000004.1"/>
</dbReference>
<dbReference type="InterPro" id="IPR029045">
    <property type="entry name" value="ClpP/crotonase-like_dom_sf"/>
</dbReference>
<dbReference type="PANTHER" id="PTHR43459">
    <property type="entry name" value="ENOYL-COA HYDRATASE"/>
    <property type="match status" value="1"/>
</dbReference>
<dbReference type="InterPro" id="IPR001753">
    <property type="entry name" value="Enoyl-CoA_hydra/iso"/>
</dbReference>
<proteinExistence type="inferred from homology"/>
<dbReference type="Proteomes" id="UP000265614">
    <property type="component" value="Unassembled WGS sequence"/>
</dbReference>
<dbReference type="Pfam" id="PF00378">
    <property type="entry name" value="ECH_1"/>
    <property type="match status" value="1"/>
</dbReference>